<feature type="transmembrane region" description="Helical" evidence="6">
    <location>
        <begin position="91"/>
        <end position="108"/>
    </location>
</feature>
<evidence type="ECO:0000256" key="4">
    <source>
        <dbReference type="ARBA" id="ARBA00022989"/>
    </source>
</evidence>
<sequence length="302" mass="33629">MAGKLKALAALSLTVLLFSVLVILARFYSSKAPSMFLLFLRMLFALLAFLPLLVKLRIWQKKRFRQLIAVSLLSSLNVIFFMYGIEFTTASASQLIYATIPVMTIIYTSLADKQKYSAKTVTGVIIGLLGIFYIIYRAAVEKGESISGGLYGNSLIMIASLGWMFYILFSKKMSKYFSPVEIGGSSVAVSFVLSVILLVVQLSVTAKEIIFDKNIFLATFYMGVFATFFNYLLLQYAIKKLSALTVNLTSYIQPALVAMLAIVALGEKLTGHFVFGSLLVFLGVFLTATMEFYRRKKTDILF</sequence>
<reference evidence="8 9" key="1">
    <citation type="journal article" date="2015" name="Nature">
        <title>rRNA introns, odd ribosomes, and small enigmatic genomes across a large radiation of phyla.</title>
        <authorList>
            <person name="Brown C.T."/>
            <person name="Hug L.A."/>
            <person name="Thomas B.C."/>
            <person name="Sharon I."/>
            <person name="Castelle C.J."/>
            <person name="Singh A."/>
            <person name="Wilkins M.J."/>
            <person name="Williams K.H."/>
            <person name="Banfield J.F."/>
        </authorList>
    </citation>
    <scope>NUCLEOTIDE SEQUENCE [LARGE SCALE GENOMIC DNA]</scope>
</reference>
<dbReference type="EMBL" id="LCFP01000010">
    <property type="protein sequence ID" value="KKS96456.1"/>
    <property type="molecule type" value="Genomic_DNA"/>
</dbReference>
<evidence type="ECO:0000256" key="5">
    <source>
        <dbReference type="ARBA" id="ARBA00023136"/>
    </source>
</evidence>
<dbReference type="STRING" id="1618443.UV73_C0010G0041"/>
<feature type="domain" description="EamA" evidence="7">
    <location>
        <begin position="151"/>
        <end position="288"/>
    </location>
</feature>
<gene>
    <name evidence="8" type="ORF">UV73_C0010G0041</name>
</gene>
<evidence type="ECO:0000256" key="6">
    <source>
        <dbReference type="SAM" id="Phobius"/>
    </source>
</evidence>
<dbReference type="SUPFAM" id="SSF103481">
    <property type="entry name" value="Multidrug resistance efflux transporter EmrE"/>
    <property type="match status" value="2"/>
</dbReference>
<feature type="transmembrane region" description="Helical" evidence="6">
    <location>
        <begin position="35"/>
        <end position="54"/>
    </location>
</feature>
<keyword evidence="2" id="KW-1003">Cell membrane</keyword>
<evidence type="ECO:0000256" key="3">
    <source>
        <dbReference type="ARBA" id="ARBA00022692"/>
    </source>
</evidence>
<evidence type="ECO:0000256" key="2">
    <source>
        <dbReference type="ARBA" id="ARBA00022475"/>
    </source>
</evidence>
<comment type="caution">
    <text evidence="8">The sequence shown here is derived from an EMBL/GenBank/DDBJ whole genome shotgun (WGS) entry which is preliminary data.</text>
</comment>
<comment type="subcellular location">
    <subcellularLocation>
        <location evidence="1">Cell membrane</location>
        <topology evidence="1">Multi-pass membrane protein</topology>
    </subcellularLocation>
</comment>
<keyword evidence="4 6" id="KW-1133">Transmembrane helix</keyword>
<keyword evidence="5 6" id="KW-0472">Membrane</keyword>
<dbReference type="AlphaFoldDB" id="A0A0G1FN78"/>
<dbReference type="Pfam" id="PF00892">
    <property type="entry name" value="EamA"/>
    <property type="match status" value="2"/>
</dbReference>
<dbReference type="PANTHER" id="PTHR32322">
    <property type="entry name" value="INNER MEMBRANE TRANSPORTER"/>
    <property type="match status" value="1"/>
</dbReference>
<accession>A0A0G1FN78</accession>
<dbReference type="InterPro" id="IPR037185">
    <property type="entry name" value="EmrE-like"/>
</dbReference>
<feature type="domain" description="EamA" evidence="7">
    <location>
        <begin position="8"/>
        <end position="135"/>
    </location>
</feature>
<keyword evidence="3 6" id="KW-0812">Transmembrane</keyword>
<feature type="transmembrane region" description="Helical" evidence="6">
    <location>
        <begin position="66"/>
        <end position="85"/>
    </location>
</feature>
<proteinExistence type="predicted"/>
<evidence type="ECO:0000259" key="7">
    <source>
        <dbReference type="Pfam" id="PF00892"/>
    </source>
</evidence>
<feature type="transmembrane region" description="Helical" evidence="6">
    <location>
        <begin position="120"/>
        <end position="139"/>
    </location>
</feature>
<feature type="transmembrane region" description="Helical" evidence="6">
    <location>
        <begin position="246"/>
        <end position="266"/>
    </location>
</feature>
<evidence type="ECO:0000313" key="8">
    <source>
        <dbReference type="EMBL" id="KKS96456.1"/>
    </source>
</evidence>
<dbReference type="Proteomes" id="UP000034894">
    <property type="component" value="Unassembled WGS sequence"/>
</dbReference>
<dbReference type="InterPro" id="IPR050638">
    <property type="entry name" value="AA-Vitamin_Transporters"/>
</dbReference>
<feature type="transmembrane region" description="Helical" evidence="6">
    <location>
        <begin position="215"/>
        <end position="234"/>
    </location>
</feature>
<feature type="transmembrane region" description="Helical" evidence="6">
    <location>
        <begin position="182"/>
        <end position="203"/>
    </location>
</feature>
<name>A0A0G1FN78_9BACT</name>
<feature type="transmembrane region" description="Helical" evidence="6">
    <location>
        <begin position="272"/>
        <end position="293"/>
    </location>
</feature>
<dbReference type="PANTHER" id="PTHR32322:SF18">
    <property type="entry name" value="S-ADENOSYLMETHIONINE_S-ADENOSYLHOMOCYSTEINE TRANSPORTER"/>
    <property type="match status" value="1"/>
</dbReference>
<organism evidence="8 9">
    <name type="scientific">Candidatus Gottesmanbacteria bacterium GW2011_GWA2_43_14</name>
    <dbReference type="NCBI Taxonomy" id="1618443"/>
    <lineage>
        <taxon>Bacteria</taxon>
        <taxon>Candidatus Gottesmaniibacteriota</taxon>
    </lineage>
</organism>
<dbReference type="InterPro" id="IPR000620">
    <property type="entry name" value="EamA_dom"/>
</dbReference>
<evidence type="ECO:0000313" key="9">
    <source>
        <dbReference type="Proteomes" id="UP000034894"/>
    </source>
</evidence>
<protein>
    <recommendedName>
        <fullName evidence="7">EamA domain-containing protein</fullName>
    </recommendedName>
</protein>
<feature type="transmembrane region" description="Helical" evidence="6">
    <location>
        <begin position="151"/>
        <end position="170"/>
    </location>
</feature>
<dbReference type="GO" id="GO:0005886">
    <property type="term" value="C:plasma membrane"/>
    <property type="evidence" value="ECO:0007669"/>
    <property type="project" value="UniProtKB-SubCell"/>
</dbReference>
<evidence type="ECO:0000256" key="1">
    <source>
        <dbReference type="ARBA" id="ARBA00004651"/>
    </source>
</evidence>